<keyword evidence="1" id="KW-0732">Signal</keyword>
<protein>
    <recommendedName>
        <fullName evidence="4">Secreted protein</fullName>
    </recommendedName>
</protein>
<dbReference type="Proteomes" id="UP001230504">
    <property type="component" value="Unassembled WGS sequence"/>
</dbReference>
<feature type="signal peptide" evidence="1">
    <location>
        <begin position="1"/>
        <end position="19"/>
    </location>
</feature>
<accession>A0AAD8PJQ4</accession>
<evidence type="ECO:0000313" key="3">
    <source>
        <dbReference type="Proteomes" id="UP001230504"/>
    </source>
</evidence>
<dbReference type="AlphaFoldDB" id="A0AAD8PJQ4"/>
<reference evidence="2" key="1">
    <citation type="submission" date="2021-06" db="EMBL/GenBank/DDBJ databases">
        <title>Comparative genomics, transcriptomics and evolutionary studies reveal genomic signatures of adaptation to plant cell wall in hemibiotrophic fungi.</title>
        <authorList>
            <consortium name="DOE Joint Genome Institute"/>
            <person name="Baroncelli R."/>
            <person name="Diaz J.F."/>
            <person name="Benocci T."/>
            <person name="Peng M."/>
            <person name="Battaglia E."/>
            <person name="Haridas S."/>
            <person name="Andreopoulos W."/>
            <person name="Labutti K."/>
            <person name="Pangilinan J."/>
            <person name="Floch G.L."/>
            <person name="Makela M.R."/>
            <person name="Henrissat B."/>
            <person name="Grigoriev I.V."/>
            <person name="Crouch J.A."/>
            <person name="De Vries R.P."/>
            <person name="Sukno S.A."/>
            <person name="Thon M.R."/>
        </authorList>
    </citation>
    <scope>NUCLEOTIDE SEQUENCE</scope>
    <source>
        <strain evidence="2">CBS 125086</strain>
    </source>
</reference>
<evidence type="ECO:0008006" key="4">
    <source>
        <dbReference type="Google" id="ProtNLM"/>
    </source>
</evidence>
<organism evidence="2 3">
    <name type="scientific">Colletotrichum navitas</name>
    <dbReference type="NCBI Taxonomy" id="681940"/>
    <lineage>
        <taxon>Eukaryota</taxon>
        <taxon>Fungi</taxon>
        <taxon>Dikarya</taxon>
        <taxon>Ascomycota</taxon>
        <taxon>Pezizomycotina</taxon>
        <taxon>Sordariomycetes</taxon>
        <taxon>Hypocreomycetidae</taxon>
        <taxon>Glomerellales</taxon>
        <taxon>Glomerellaceae</taxon>
        <taxon>Colletotrichum</taxon>
        <taxon>Colletotrichum graminicola species complex</taxon>
    </lineage>
</organism>
<keyword evidence="3" id="KW-1185">Reference proteome</keyword>
<dbReference type="GeneID" id="85435153"/>
<gene>
    <name evidence="2" type="ORF">LY79DRAFT_136606</name>
</gene>
<dbReference type="RefSeq" id="XP_060407049.1">
    <property type="nucleotide sequence ID" value="XM_060550913.1"/>
</dbReference>
<sequence>MGEFVFYFISFCFSMMVHCNTVGRTFGCRGSVTKISRLELDHELNSHSWCVILPHKLHLKETSTRIHCRPFPIPQSPFALRPLLERHLICSTGISRCTPFFPTQLSETLLV</sequence>
<evidence type="ECO:0000313" key="2">
    <source>
        <dbReference type="EMBL" id="KAK1564240.1"/>
    </source>
</evidence>
<comment type="caution">
    <text evidence="2">The sequence shown here is derived from an EMBL/GenBank/DDBJ whole genome shotgun (WGS) entry which is preliminary data.</text>
</comment>
<dbReference type="EMBL" id="JAHLJV010000196">
    <property type="protein sequence ID" value="KAK1564240.1"/>
    <property type="molecule type" value="Genomic_DNA"/>
</dbReference>
<feature type="chain" id="PRO_5041977343" description="Secreted protein" evidence="1">
    <location>
        <begin position="20"/>
        <end position="111"/>
    </location>
</feature>
<name>A0AAD8PJQ4_9PEZI</name>
<evidence type="ECO:0000256" key="1">
    <source>
        <dbReference type="SAM" id="SignalP"/>
    </source>
</evidence>
<proteinExistence type="predicted"/>